<feature type="region of interest" description="Disordered" evidence="1">
    <location>
        <begin position="246"/>
        <end position="273"/>
    </location>
</feature>
<reference evidence="3" key="1">
    <citation type="journal article" date="2023" name="Commun. Biol.">
        <title>Genome analysis of Parmales, the sister group of diatoms, reveals the evolutionary specialization of diatoms from phago-mixotrophs to photoautotrophs.</title>
        <authorList>
            <person name="Ban H."/>
            <person name="Sato S."/>
            <person name="Yoshikawa S."/>
            <person name="Yamada K."/>
            <person name="Nakamura Y."/>
            <person name="Ichinomiya M."/>
            <person name="Sato N."/>
            <person name="Blanc-Mathieu R."/>
            <person name="Endo H."/>
            <person name="Kuwata A."/>
            <person name="Ogata H."/>
        </authorList>
    </citation>
    <scope>NUCLEOTIDE SEQUENCE [LARGE SCALE GENOMIC DNA]</scope>
</reference>
<evidence type="ECO:0000313" key="3">
    <source>
        <dbReference type="Proteomes" id="UP001165065"/>
    </source>
</evidence>
<dbReference type="Proteomes" id="UP001165065">
    <property type="component" value="Unassembled WGS sequence"/>
</dbReference>
<dbReference type="OrthoDB" id="201191at2759"/>
<organism evidence="2 3">
    <name type="scientific">Triparma columacea</name>
    <dbReference type="NCBI Taxonomy" id="722753"/>
    <lineage>
        <taxon>Eukaryota</taxon>
        <taxon>Sar</taxon>
        <taxon>Stramenopiles</taxon>
        <taxon>Ochrophyta</taxon>
        <taxon>Bolidophyceae</taxon>
        <taxon>Parmales</taxon>
        <taxon>Triparmaceae</taxon>
        <taxon>Triparma</taxon>
    </lineage>
</organism>
<comment type="caution">
    <text evidence="2">The sequence shown here is derived from an EMBL/GenBank/DDBJ whole genome shotgun (WGS) entry which is preliminary data.</text>
</comment>
<proteinExistence type="predicted"/>
<dbReference type="AlphaFoldDB" id="A0A9W7G0M7"/>
<dbReference type="EMBL" id="BRYA01000646">
    <property type="protein sequence ID" value="GMI27629.1"/>
    <property type="molecule type" value="Genomic_DNA"/>
</dbReference>
<feature type="compositionally biased region" description="Low complexity" evidence="1">
    <location>
        <begin position="357"/>
        <end position="369"/>
    </location>
</feature>
<accession>A0A9W7G0M7</accession>
<feature type="region of interest" description="Disordered" evidence="1">
    <location>
        <begin position="352"/>
        <end position="397"/>
    </location>
</feature>
<feature type="compositionally biased region" description="Basic and acidic residues" evidence="1">
    <location>
        <begin position="257"/>
        <end position="268"/>
    </location>
</feature>
<feature type="region of interest" description="Disordered" evidence="1">
    <location>
        <begin position="1"/>
        <end position="20"/>
    </location>
</feature>
<feature type="region of interest" description="Disordered" evidence="1">
    <location>
        <begin position="529"/>
        <end position="549"/>
    </location>
</feature>
<keyword evidence="3" id="KW-1185">Reference proteome</keyword>
<evidence type="ECO:0000256" key="1">
    <source>
        <dbReference type="SAM" id="MobiDB-lite"/>
    </source>
</evidence>
<protein>
    <submittedName>
        <fullName evidence="2">Uncharacterized protein</fullName>
    </submittedName>
</protein>
<feature type="compositionally biased region" description="Basic residues" evidence="1">
    <location>
        <begin position="372"/>
        <end position="388"/>
    </location>
</feature>
<evidence type="ECO:0000313" key="2">
    <source>
        <dbReference type="EMBL" id="GMI27629.1"/>
    </source>
</evidence>
<name>A0A9W7G0M7_9STRA</name>
<sequence length="549" mass="61103">MYKNPSRNSFSSVLPTSSFPASRNKKLQHKFLGLEWKFLEDTEFGETIALDRAIDLNESMFTSGQNKQSLRSPRSPRLEFDKSATIFSSSTPRKPNGLVPEETDTAEDILDAVALQILDDEYESIKANEKLGLIDKKSKKGGFIKQILGVFQDASDDHFVRKLSMKRAEQERKEKEEEVNLDVDDTSVKNPGYLLVPGAETAKLHAQAQAQDSISLDERVEKTKTAAQRLGSAVHFFDTTIHPELKVDAGPSSASERNAEGGEKEGTQKMRSRSTVIDAEKIDKFQVELPVHVDRPPSPIVFARSLRPIKIAQDVPDILLVTEHKQRAAMSVTATKSLHSYAKAAVDEIWKHDDESSSSSSSSSDSSGSPRGGRRSARKSRRSARKSRSPTAGRKSVSPHVRYGAWYINPEKWSVGMYNVLNEMAAKQQGSWGVEMASIKAKADDLQKEIPKLFIGKAFTKDLVGKGRRLPHFLSRVVLEDDVNIKWLKDLARAEANRPKPEGREGRPTIQGGDTFVAVKPVKPVAATASPMQRGRRTMTIYKKRDPHE</sequence>
<gene>
    <name evidence="2" type="ORF">TrCOL_g10920</name>
</gene>